<evidence type="ECO:0000256" key="14">
    <source>
        <dbReference type="PIRSR" id="PIRSR002811-1"/>
    </source>
</evidence>
<comment type="cofactor">
    <cofactor evidence="12 13 14">
        <name>Zn(2+)</name>
        <dbReference type="ChEBI" id="CHEBI:29105"/>
    </cofactor>
    <text evidence="12 13 14">Binds 1 zinc ion per monomer.</text>
</comment>
<accession>A0A2N3LBS5</accession>
<dbReference type="InterPro" id="IPR034151">
    <property type="entry name" value="TOPRIM_DnaG_bac"/>
</dbReference>
<dbReference type="Gene3D" id="3.90.980.10">
    <property type="entry name" value="DNA primase, catalytic core, N-terminal domain"/>
    <property type="match status" value="1"/>
</dbReference>
<dbReference type="GO" id="GO:1990077">
    <property type="term" value="C:primosome complex"/>
    <property type="evidence" value="ECO:0007669"/>
    <property type="project" value="UniProtKB-KW"/>
</dbReference>
<dbReference type="GO" id="GO:0008270">
    <property type="term" value="F:zinc ion binding"/>
    <property type="evidence" value="ECO:0007669"/>
    <property type="project" value="UniProtKB-UniRule"/>
</dbReference>
<comment type="catalytic activity">
    <reaction evidence="12">
        <text>ssDNA + n NTP = ssDNA/pppN(pN)n-1 hybrid + (n-1) diphosphate.</text>
        <dbReference type="EC" id="2.7.7.101"/>
    </reaction>
</comment>
<evidence type="ECO:0000256" key="10">
    <source>
        <dbReference type="ARBA" id="ARBA00023125"/>
    </source>
</evidence>
<keyword evidence="10 12" id="KW-0238">DNA-binding</keyword>
<dbReference type="CDD" id="cd03364">
    <property type="entry name" value="TOPRIM_DnaG_primases"/>
    <property type="match status" value="1"/>
</dbReference>
<organism evidence="17 18">
    <name type="scientific">Thalassospira lohafexi</name>
    <dbReference type="NCBI Taxonomy" id="744227"/>
    <lineage>
        <taxon>Bacteria</taxon>
        <taxon>Pseudomonadati</taxon>
        <taxon>Pseudomonadota</taxon>
        <taxon>Alphaproteobacteria</taxon>
        <taxon>Rhodospirillales</taxon>
        <taxon>Thalassospiraceae</taxon>
        <taxon>Thalassospira</taxon>
    </lineage>
</organism>
<protein>
    <recommendedName>
        <fullName evidence="12 13">DNA primase</fullName>
        <ecNumber evidence="12">2.7.7.101</ecNumber>
    </recommendedName>
</protein>
<evidence type="ECO:0000256" key="15">
    <source>
        <dbReference type="SAM" id="MobiDB-lite"/>
    </source>
</evidence>
<comment type="similarity">
    <text evidence="12 13">Belongs to the DnaG primase family.</text>
</comment>
<feature type="zinc finger region" description="CHC2-type" evidence="12 14">
    <location>
        <begin position="38"/>
        <end position="62"/>
    </location>
</feature>
<comment type="subunit">
    <text evidence="12">Monomer. Interacts with DnaB.</text>
</comment>
<dbReference type="PANTHER" id="PTHR30313">
    <property type="entry name" value="DNA PRIMASE"/>
    <property type="match status" value="1"/>
</dbReference>
<feature type="compositionally biased region" description="Gly residues" evidence="15">
    <location>
        <begin position="431"/>
        <end position="446"/>
    </location>
</feature>
<dbReference type="InterPro" id="IPR006295">
    <property type="entry name" value="DNA_primase_DnaG"/>
</dbReference>
<keyword evidence="9" id="KW-0460">Magnesium</keyword>
<evidence type="ECO:0000256" key="2">
    <source>
        <dbReference type="ARBA" id="ARBA00022515"/>
    </source>
</evidence>
<comment type="function">
    <text evidence="12 13">RNA polymerase that catalyzes the synthesis of short RNA molecules used as primers for DNA polymerase during DNA replication.</text>
</comment>
<sequence length="637" mass="70847">MSFPQSFLDDLRARVDLADVVGSSVKLIKRGREYSGLCPFHSEKSPSFTVNDQKGFYHCFGCGAHGDVISFVMNTRGLTFVEAVEVLANQVGMDVPKPSREAQEREQKAKTLYEVMEVACVFFERMLRMPEGKEGLEYFRRRGLDDKTIADFRLGFAPDNRGALKAALKREEIDEKLMVEAGLLIEPEDSGRQSYDRFRGRVMFPILDRRGRVVAFGGRVMGDGKPKYLNSPDTPLFHKGRLLYGLPQAREASQNDAPIIVTEGYMDVIALHRAGYRGAVAPLGTAVTEEQIGELWKMTNEPVMCLDGDAAGKRAAVRAAERALPILRPGKSLVFSILPEGEDPDTMMAAPDGFATFQKIIDAAVPLAELIWRMELSGRKIDTPERRAALEADLHQRISVIADDAVKSQYRSMFNDRTWKLFKGEKPGKPAGRGGYGGGFSGGSAGGYQNKKPGRAGKRGKNDHFWGPAGKAVPGMSRPPMQKKRDLQDSILLVTLINHPHLHDEVGEQLGIYSCADSELDNLRRAVLKLLDDDPGLDSDTIKAQLKRDGLSETVLRVVSADIIAHAAFAKSETPLERARTGWKQVFSMAVSSLEDEEAKYAVRQLAADTSEEEWERFSHRREDLARRREKVFKLDD</sequence>
<dbReference type="AlphaFoldDB" id="A0A2N3LBS5"/>
<dbReference type="InterPro" id="IPR036977">
    <property type="entry name" value="DNA_primase_Znf_CHC2"/>
</dbReference>
<keyword evidence="8 12" id="KW-0862">Zinc</keyword>
<evidence type="ECO:0000256" key="11">
    <source>
        <dbReference type="ARBA" id="ARBA00023163"/>
    </source>
</evidence>
<dbReference type="GO" id="GO:0000428">
    <property type="term" value="C:DNA-directed RNA polymerase complex"/>
    <property type="evidence" value="ECO:0007669"/>
    <property type="project" value="UniProtKB-KW"/>
</dbReference>
<dbReference type="EMBL" id="NXGX01000001">
    <property type="protein sequence ID" value="PKR60190.1"/>
    <property type="molecule type" value="Genomic_DNA"/>
</dbReference>
<dbReference type="PROSITE" id="PS50880">
    <property type="entry name" value="TOPRIM"/>
    <property type="match status" value="1"/>
</dbReference>
<dbReference type="PANTHER" id="PTHR30313:SF2">
    <property type="entry name" value="DNA PRIMASE"/>
    <property type="match status" value="1"/>
</dbReference>
<gene>
    <name evidence="12" type="primary">dnaG</name>
    <name evidence="17" type="ORF">COO92_02165</name>
</gene>
<dbReference type="InterPro" id="IPR050219">
    <property type="entry name" value="DnaG_primase"/>
</dbReference>
<feature type="region of interest" description="Disordered" evidence="15">
    <location>
        <begin position="424"/>
        <end position="482"/>
    </location>
</feature>
<evidence type="ECO:0000256" key="13">
    <source>
        <dbReference type="PIRNR" id="PIRNR002811"/>
    </source>
</evidence>
<dbReference type="HAMAP" id="MF_00974">
    <property type="entry name" value="DNA_primase_DnaG"/>
    <property type="match status" value="1"/>
</dbReference>
<dbReference type="InterPro" id="IPR013264">
    <property type="entry name" value="DNAG_N"/>
</dbReference>
<keyword evidence="7 12" id="KW-0863">Zinc-finger</keyword>
<dbReference type="EC" id="2.7.7.101" evidence="12"/>
<dbReference type="FunFam" id="3.90.580.10:FF:000001">
    <property type="entry name" value="DNA primase"/>
    <property type="match status" value="1"/>
</dbReference>
<evidence type="ECO:0000256" key="6">
    <source>
        <dbReference type="ARBA" id="ARBA00022723"/>
    </source>
</evidence>
<dbReference type="InterPro" id="IPR002694">
    <property type="entry name" value="Znf_CHC2"/>
</dbReference>
<keyword evidence="11 12" id="KW-0804">Transcription</keyword>
<evidence type="ECO:0000259" key="16">
    <source>
        <dbReference type="PROSITE" id="PS50880"/>
    </source>
</evidence>
<evidence type="ECO:0000313" key="18">
    <source>
        <dbReference type="Proteomes" id="UP000233332"/>
    </source>
</evidence>
<dbReference type="SUPFAM" id="SSF57783">
    <property type="entry name" value="Zinc beta-ribbon"/>
    <property type="match status" value="1"/>
</dbReference>
<evidence type="ECO:0000256" key="4">
    <source>
        <dbReference type="ARBA" id="ARBA00022695"/>
    </source>
</evidence>
<dbReference type="Pfam" id="PF13662">
    <property type="entry name" value="Toprim_4"/>
    <property type="match status" value="1"/>
</dbReference>
<dbReference type="GO" id="GO:0006269">
    <property type="term" value="P:DNA replication, synthesis of primer"/>
    <property type="evidence" value="ECO:0007669"/>
    <property type="project" value="UniProtKB-UniRule"/>
</dbReference>
<reference evidence="17 18" key="1">
    <citation type="submission" date="2017-09" db="EMBL/GenBank/DDBJ databases">
        <title>Biodiversity and function of Thalassospira species in the particle-attached aromatic-hydrocarbon-degrading consortia from the surface seawater of the China South Sea.</title>
        <authorList>
            <person name="Dong C."/>
            <person name="Lai Q."/>
            <person name="Shao Z."/>
        </authorList>
    </citation>
    <scope>NUCLEOTIDE SEQUENCE [LARGE SCALE GENOMIC DNA]</scope>
    <source>
        <strain evidence="17 18">139Z-12</strain>
    </source>
</reference>
<name>A0A2N3LBS5_9PROT</name>
<evidence type="ECO:0000256" key="1">
    <source>
        <dbReference type="ARBA" id="ARBA00022478"/>
    </source>
</evidence>
<dbReference type="Pfam" id="PF01807">
    <property type="entry name" value="Zn_ribbon_DnaG"/>
    <property type="match status" value="1"/>
</dbReference>
<dbReference type="PIRSF" id="PIRSF002811">
    <property type="entry name" value="DnaG"/>
    <property type="match status" value="1"/>
</dbReference>
<keyword evidence="18" id="KW-1185">Reference proteome</keyword>
<evidence type="ECO:0000256" key="12">
    <source>
        <dbReference type="HAMAP-Rule" id="MF_00974"/>
    </source>
</evidence>
<dbReference type="GO" id="GO:0005737">
    <property type="term" value="C:cytoplasm"/>
    <property type="evidence" value="ECO:0007669"/>
    <property type="project" value="TreeGrafter"/>
</dbReference>
<keyword evidence="5 12" id="KW-0235">DNA replication</keyword>
<evidence type="ECO:0000313" key="17">
    <source>
        <dbReference type="EMBL" id="PKR60190.1"/>
    </source>
</evidence>
<dbReference type="NCBIfam" id="TIGR01391">
    <property type="entry name" value="dnaG"/>
    <property type="match status" value="1"/>
</dbReference>
<dbReference type="SUPFAM" id="SSF56731">
    <property type="entry name" value="DNA primase core"/>
    <property type="match status" value="1"/>
</dbReference>
<evidence type="ECO:0000256" key="8">
    <source>
        <dbReference type="ARBA" id="ARBA00022833"/>
    </source>
</evidence>
<evidence type="ECO:0000256" key="5">
    <source>
        <dbReference type="ARBA" id="ARBA00022705"/>
    </source>
</evidence>
<dbReference type="Proteomes" id="UP000233332">
    <property type="component" value="Unassembled WGS sequence"/>
</dbReference>
<comment type="domain">
    <text evidence="12">Contains an N-terminal zinc-binding domain, a central core domain that contains the primase activity, and a C-terminal DnaB-binding domain.</text>
</comment>
<dbReference type="RefSeq" id="WP_101299493.1">
    <property type="nucleotide sequence ID" value="NZ_NXGX01000001.1"/>
</dbReference>
<proteinExistence type="inferred from homology"/>
<dbReference type="InterPro" id="IPR030846">
    <property type="entry name" value="DnaG_bac"/>
</dbReference>
<dbReference type="Gene3D" id="3.90.580.10">
    <property type="entry name" value="Zinc finger, CHC2-type domain"/>
    <property type="match status" value="1"/>
</dbReference>
<evidence type="ECO:0000256" key="3">
    <source>
        <dbReference type="ARBA" id="ARBA00022679"/>
    </source>
</evidence>
<keyword evidence="4 12" id="KW-0548">Nucleotidyltransferase</keyword>
<dbReference type="GO" id="GO:0003677">
    <property type="term" value="F:DNA binding"/>
    <property type="evidence" value="ECO:0007669"/>
    <property type="project" value="UniProtKB-KW"/>
</dbReference>
<evidence type="ECO:0000256" key="9">
    <source>
        <dbReference type="ARBA" id="ARBA00022842"/>
    </source>
</evidence>
<comment type="caution">
    <text evidence="17">The sequence shown here is derived from an EMBL/GenBank/DDBJ whole genome shotgun (WGS) entry which is preliminary data.</text>
</comment>
<dbReference type="InterPro" id="IPR006171">
    <property type="entry name" value="TOPRIM_dom"/>
</dbReference>
<dbReference type="GO" id="GO:0003899">
    <property type="term" value="F:DNA-directed RNA polymerase activity"/>
    <property type="evidence" value="ECO:0007669"/>
    <property type="project" value="UniProtKB-UniRule"/>
</dbReference>
<dbReference type="InterPro" id="IPR037068">
    <property type="entry name" value="DNA_primase_core_N_sf"/>
</dbReference>
<dbReference type="SMART" id="SM00493">
    <property type="entry name" value="TOPRIM"/>
    <property type="match status" value="1"/>
</dbReference>
<dbReference type="FunFam" id="3.90.980.10:FF:000001">
    <property type="entry name" value="DNA primase"/>
    <property type="match status" value="1"/>
</dbReference>
<feature type="compositionally biased region" description="Basic residues" evidence="15">
    <location>
        <begin position="452"/>
        <end position="461"/>
    </location>
</feature>
<dbReference type="SMART" id="SM00400">
    <property type="entry name" value="ZnF_CHCC"/>
    <property type="match status" value="1"/>
</dbReference>
<keyword evidence="1 12" id="KW-0240">DNA-directed RNA polymerase</keyword>
<dbReference type="Gene3D" id="3.40.1360.10">
    <property type="match status" value="1"/>
</dbReference>
<evidence type="ECO:0000256" key="7">
    <source>
        <dbReference type="ARBA" id="ARBA00022771"/>
    </source>
</evidence>
<dbReference type="Pfam" id="PF08275">
    <property type="entry name" value="DNAG_N"/>
    <property type="match status" value="1"/>
</dbReference>
<keyword evidence="6 12" id="KW-0479">Metal-binding</keyword>
<feature type="domain" description="Toprim" evidence="16">
    <location>
        <begin position="257"/>
        <end position="339"/>
    </location>
</feature>
<keyword evidence="3 12" id="KW-0808">Transferase</keyword>
<keyword evidence="2 12" id="KW-0639">Primosome</keyword>
<dbReference type="FunFam" id="3.40.1360.10:FF:000002">
    <property type="entry name" value="DNA primase"/>
    <property type="match status" value="1"/>
</dbReference>